<keyword evidence="3" id="KW-1185">Reference proteome</keyword>
<proteinExistence type="predicted"/>
<dbReference type="RefSeq" id="WP_378017689.1">
    <property type="nucleotide sequence ID" value="NZ_JBHSKT010000006.1"/>
</dbReference>
<evidence type="ECO:0000313" key="2">
    <source>
        <dbReference type="EMBL" id="MFC5271324.1"/>
    </source>
</evidence>
<accession>A0ABW0EEG8</accession>
<evidence type="ECO:0000313" key="3">
    <source>
        <dbReference type="Proteomes" id="UP001596161"/>
    </source>
</evidence>
<keyword evidence="1" id="KW-0812">Transmembrane</keyword>
<comment type="caution">
    <text evidence="2">The sequence shown here is derived from an EMBL/GenBank/DDBJ whole genome shotgun (WGS) entry which is preliminary data.</text>
</comment>
<keyword evidence="1" id="KW-1133">Transmembrane helix</keyword>
<keyword evidence="1" id="KW-0472">Membrane</keyword>
<feature type="transmembrane region" description="Helical" evidence="1">
    <location>
        <begin position="55"/>
        <end position="74"/>
    </location>
</feature>
<dbReference type="Proteomes" id="UP001596161">
    <property type="component" value="Unassembled WGS sequence"/>
</dbReference>
<feature type="transmembrane region" description="Helical" evidence="1">
    <location>
        <begin position="111"/>
        <end position="129"/>
    </location>
</feature>
<feature type="transmembrane region" description="Helical" evidence="1">
    <location>
        <begin position="12"/>
        <end position="35"/>
    </location>
</feature>
<reference evidence="3" key="1">
    <citation type="journal article" date="2019" name="Int. J. Syst. Evol. Microbiol.">
        <title>The Global Catalogue of Microorganisms (GCM) 10K type strain sequencing project: providing services to taxonomists for standard genome sequencing and annotation.</title>
        <authorList>
            <consortium name="The Broad Institute Genomics Platform"/>
            <consortium name="The Broad Institute Genome Sequencing Center for Infectious Disease"/>
            <person name="Wu L."/>
            <person name="Ma J."/>
        </authorList>
    </citation>
    <scope>NUCLEOTIDE SEQUENCE [LARGE SCALE GENOMIC DNA]</scope>
    <source>
        <strain evidence="3">KACC 12602</strain>
    </source>
</reference>
<dbReference type="EMBL" id="JBHSKT010000006">
    <property type="protein sequence ID" value="MFC5271324.1"/>
    <property type="molecule type" value="Genomic_DNA"/>
</dbReference>
<organism evidence="2 3">
    <name type="scientific">Adhaeribacter terreus</name>
    <dbReference type="NCBI Taxonomy" id="529703"/>
    <lineage>
        <taxon>Bacteria</taxon>
        <taxon>Pseudomonadati</taxon>
        <taxon>Bacteroidota</taxon>
        <taxon>Cytophagia</taxon>
        <taxon>Cytophagales</taxon>
        <taxon>Hymenobacteraceae</taxon>
        <taxon>Adhaeribacter</taxon>
    </lineage>
</organism>
<protein>
    <submittedName>
        <fullName evidence="2">Uncharacterized protein</fullName>
    </submittedName>
</protein>
<name>A0ABW0EEG8_9BACT</name>
<feature type="transmembrane region" description="Helical" evidence="1">
    <location>
        <begin position="86"/>
        <end position="105"/>
    </location>
</feature>
<evidence type="ECO:0000256" key="1">
    <source>
        <dbReference type="SAM" id="Phobius"/>
    </source>
</evidence>
<gene>
    <name evidence="2" type="ORF">ACFPIB_11930</name>
</gene>
<sequence length="140" mass="15395">MKNLFSERVAAIGLLAIQTLMIGFHLLILTGVIPFNIVWGGRLKTHEQMVSFELVSVSMNLLMVLVVAVYSGLLNLKVNRTFLRGLLWGMMALFLLNTIGNLLSVNALEKAIFTPATLLLALFSLRLAISKEPILAKSKA</sequence>